<reference evidence="2 3" key="1">
    <citation type="submission" date="2020-08" db="EMBL/GenBank/DDBJ databases">
        <authorList>
            <person name="Koutsovoulos G."/>
            <person name="Danchin GJ E."/>
        </authorList>
    </citation>
    <scope>NUCLEOTIDE SEQUENCE [LARGE SCALE GENOMIC DNA]</scope>
</reference>
<gene>
    <name evidence="2" type="ORF">MENT_LOCUS17444</name>
</gene>
<proteinExistence type="predicted"/>
<name>A0A6V7UUG3_MELEN</name>
<dbReference type="Gene3D" id="6.10.250.3110">
    <property type="match status" value="1"/>
</dbReference>
<dbReference type="OrthoDB" id="3549872at2759"/>
<evidence type="ECO:0000313" key="2">
    <source>
        <dbReference type="EMBL" id="CAD2165869.1"/>
    </source>
</evidence>
<evidence type="ECO:0000256" key="1">
    <source>
        <dbReference type="SAM" id="Coils"/>
    </source>
</evidence>
<comment type="caution">
    <text evidence="2">The sequence shown here is derived from an EMBL/GenBank/DDBJ whole genome shotgun (WGS) entry which is preliminary data.</text>
</comment>
<feature type="coiled-coil region" evidence="1">
    <location>
        <begin position="106"/>
        <end position="229"/>
    </location>
</feature>
<dbReference type="EMBL" id="CAJEWN010000113">
    <property type="protein sequence ID" value="CAD2165869.1"/>
    <property type="molecule type" value="Genomic_DNA"/>
</dbReference>
<protein>
    <submittedName>
        <fullName evidence="2">Uncharacterized protein</fullName>
    </submittedName>
</protein>
<keyword evidence="1" id="KW-0175">Coiled coil</keyword>
<organism evidence="2 3">
    <name type="scientific">Meloidogyne enterolobii</name>
    <name type="common">Root-knot nematode worm</name>
    <name type="synonym">Meloidogyne mayaguensis</name>
    <dbReference type="NCBI Taxonomy" id="390850"/>
    <lineage>
        <taxon>Eukaryota</taxon>
        <taxon>Metazoa</taxon>
        <taxon>Ecdysozoa</taxon>
        <taxon>Nematoda</taxon>
        <taxon>Chromadorea</taxon>
        <taxon>Rhabditida</taxon>
        <taxon>Tylenchina</taxon>
        <taxon>Tylenchomorpha</taxon>
        <taxon>Tylenchoidea</taxon>
        <taxon>Meloidogynidae</taxon>
        <taxon>Meloidogyninae</taxon>
        <taxon>Meloidogyne</taxon>
    </lineage>
</organism>
<dbReference type="AlphaFoldDB" id="A0A6V7UUG3"/>
<accession>A0A6V7UUG3</accession>
<evidence type="ECO:0000313" key="3">
    <source>
        <dbReference type="Proteomes" id="UP000580250"/>
    </source>
</evidence>
<sequence>MENIKEVEKLKRELKEEQNNNKIKKNIEELFPTKFKTKSTMTTDFKEEIKLKENKQMDNFKFENISLIKKLEIAEKRELEAKMLEDKLRSELHELRLQWRQSVKELEILQKELRECKISRQEMESQLKRFEREIIKYKGQIEALEMDRRRVDAIIKQTTLERNALNKSLNTMERENSELQKYCRSLQSQVERLEQDGDERAEQLFKRKIINLETELTKIGQQKKQLENLLVQKESSREPPSIIKHLH</sequence>
<dbReference type="Proteomes" id="UP000580250">
    <property type="component" value="Unassembled WGS sequence"/>
</dbReference>